<dbReference type="RefSeq" id="XP_013759777.1">
    <property type="nucleotide sequence ID" value="XM_013904323.1"/>
</dbReference>
<dbReference type="GeneID" id="25563023"/>
<dbReference type="STRING" id="461836.A0A0L0D3V1"/>
<keyword evidence="1" id="KW-1133">Transmembrane helix</keyword>
<dbReference type="GO" id="GO:0005778">
    <property type="term" value="C:peroxisomal membrane"/>
    <property type="evidence" value="ECO:0007669"/>
    <property type="project" value="TreeGrafter"/>
</dbReference>
<dbReference type="PANTHER" id="PTHR15460:SF3">
    <property type="entry name" value="PEROXISOMAL MEMBRANE PROTEIN 4"/>
    <property type="match status" value="1"/>
</dbReference>
<evidence type="ECO:0000313" key="3">
    <source>
        <dbReference type="Proteomes" id="UP000054408"/>
    </source>
</evidence>
<gene>
    <name evidence="2" type="ORF">AMSG_03416</name>
</gene>
<accession>A0A0L0D3V1</accession>
<dbReference type="EMBL" id="GL349445">
    <property type="protein sequence ID" value="KNC46994.1"/>
    <property type="molecule type" value="Genomic_DNA"/>
</dbReference>
<dbReference type="AlphaFoldDB" id="A0A0L0D3V1"/>
<evidence type="ECO:0000256" key="1">
    <source>
        <dbReference type="SAM" id="Phobius"/>
    </source>
</evidence>
<dbReference type="eggNOG" id="ENOG502RXMH">
    <property type="taxonomic scope" value="Eukaryota"/>
</dbReference>
<protein>
    <submittedName>
        <fullName evidence="2">Peroxisomal membrane protein 4</fullName>
    </submittedName>
</protein>
<dbReference type="Proteomes" id="UP000054408">
    <property type="component" value="Unassembled WGS sequence"/>
</dbReference>
<evidence type="ECO:0000313" key="2">
    <source>
        <dbReference type="EMBL" id="KNC46994.1"/>
    </source>
</evidence>
<dbReference type="InterPro" id="IPR019531">
    <property type="entry name" value="Pmp4"/>
</dbReference>
<reference evidence="2 3" key="1">
    <citation type="submission" date="2010-05" db="EMBL/GenBank/DDBJ databases">
        <title>The Genome Sequence of Thecamonas trahens ATCC 50062.</title>
        <authorList>
            <consortium name="The Broad Institute Genome Sequencing Platform"/>
            <person name="Russ C."/>
            <person name="Cuomo C."/>
            <person name="Shea T."/>
            <person name="Young S.K."/>
            <person name="Zeng Q."/>
            <person name="Koehrsen M."/>
            <person name="Haas B."/>
            <person name="Borodovsky M."/>
            <person name="Guigo R."/>
            <person name="Alvarado L."/>
            <person name="Berlin A."/>
            <person name="Bochicchio J."/>
            <person name="Borenstein D."/>
            <person name="Chapman S."/>
            <person name="Chen Z."/>
            <person name="Freedman E."/>
            <person name="Gellesch M."/>
            <person name="Goldberg J."/>
            <person name="Griggs A."/>
            <person name="Gujja S."/>
            <person name="Heilman E."/>
            <person name="Heiman D."/>
            <person name="Hepburn T."/>
            <person name="Howarth C."/>
            <person name="Jen D."/>
            <person name="Larson L."/>
            <person name="Mehta T."/>
            <person name="Park D."/>
            <person name="Pearson M."/>
            <person name="Roberts A."/>
            <person name="Saif S."/>
            <person name="Shenoy N."/>
            <person name="Sisk P."/>
            <person name="Stolte C."/>
            <person name="Sykes S."/>
            <person name="Thomson T."/>
            <person name="Walk T."/>
            <person name="White J."/>
            <person name="Yandava C."/>
            <person name="Burger G."/>
            <person name="Gray M.W."/>
            <person name="Holland P.W.H."/>
            <person name="King N."/>
            <person name="Lang F.B.F."/>
            <person name="Roger A.J."/>
            <person name="Ruiz-Trillo I."/>
            <person name="Lander E."/>
            <person name="Nusbaum C."/>
        </authorList>
    </citation>
    <scope>NUCLEOTIDE SEQUENCE [LARGE SCALE GENOMIC DNA]</scope>
    <source>
        <strain evidence="2 3">ATCC 50062</strain>
    </source>
</reference>
<name>A0A0L0D3V1_THETB</name>
<sequence length="208" mass="22838">MSSLVASLLTSTDAAIASPTPLAHTLLAILKGVRNGLVYGVKVRAPHAFVMTFLFRDGSLREKLAGILSATQTHATNLAVFVGLFKTGMALLRALNGSYAPVHPFFSGLVAGYTVFGSSTSVNRQIVLYLFSRVALALAQYIYSRATDDAPAPKHAFPIFAALVWGLVMWLFYEERSTLQSSLRRSMDYLYINADTFSDLRTLLWHNQ</sequence>
<feature type="transmembrane region" description="Helical" evidence="1">
    <location>
        <begin position="126"/>
        <end position="143"/>
    </location>
</feature>
<dbReference type="OrthoDB" id="39659at2759"/>
<feature type="transmembrane region" description="Helical" evidence="1">
    <location>
        <begin position="101"/>
        <end position="119"/>
    </location>
</feature>
<dbReference type="Pfam" id="PF02466">
    <property type="entry name" value="Tim17"/>
    <property type="match status" value="1"/>
</dbReference>
<keyword evidence="1" id="KW-0472">Membrane</keyword>
<organism evidence="2 3">
    <name type="scientific">Thecamonas trahens ATCC 50062</name>
    <dbReference type="NCBI Taxonomy" id="461836"/>
    <lineage>
        <taxon>Eukaryota</taxon>
        <taxon>Apusozoa</taxon>
        <taxon>Apusomonadida</taxon>
        <taxon>Apusomonadidae</taxon>
        <taxon>Thecamonas</taxon>
    </lineage>
</organism>
<proteinExistence type="predicted"/>
<dbReference type="PIRSF" id="PIRSF013674">
    <property type="entry name" value="PXMP4"/>
    <property type="match status" value="1"/>
</dbReference>
<keyword evidence="1" id="KW-0812">Transmembrane</keyword>
<dbReference type="PANTHER" id="PTHR15460">
    <property type="entry name" value="PEROXISOMAL MEMBRANE PROTEIN 4"/>
    <property type="match status" value="1"/>
</dbReference>
<feature type="transmembrane region" description="Helical" evidence="1">
    <location>
        <begin position="155"/>
        <end position="173"/>
    </location>
</feature>
<dbReference type="OMA" id="VMVFLFR"/>
<keyword evidence="3" id="KW-1185">Reference proteome</keyword>